<name>A0ABS8ZIY4_9PSEU</name>
<gene>
    <name evidence="5" type="ORF">LWC34_29385</name>
</gene>
<dbReference type="Proteomes" id="UP001521150">
    <property type="component" value="Unassembled WGS sequence"/>
</dbReference>
<dbReference type="Pfam" id="PF09084">
    <property type="entry name" value="NMT1"/>
    <property type="match status" value="1"/>
</dbReference>
<protein>
    <submittedName>
        <fullName evidence="5">ABC transporter substrate-binding protein</fullName>
    </submittedName>
</protein>
<evidence type="ECO:0000259" key="4">
    <source>
        <dbReference type="Pfam" id="PF09084"/>
    </source>
</evidence>
<dbReference type="RefSeq" id="WP_233728327.1">
    <property type="nucleotide sequence ID" value="NZ_JAJVCN010000002.1"/>
</dbReference>
<dbReference type="EMBL" id="JAJVCN010000002">
    <property type="protein sequence ID" value="MCE7006910.1"/>
    <property type="molecule type" value="Genomic_DNA"/>
</dbReference>
<evidence type="ECO:0000313" key="5">
    <source>
        <dbReference type="EMBL" id="MCE7006910.1"/>
    </source>
</evidence>
<evidence type="ECO:0000313" key="6">
    <source>
        <dbReference type="Proteomes" id="UP001521150"/>
    </source>
</evidence>
<evidence type="ECO:0000256" key="3">
    <source>
        <dbReference type="ARBA" id="ARBA00022729"/>
    </source>
</evidence>
<dbReference type="InterPro" id="IPR015168">
    <property type="entry name" value="SsuA/THI5"/>
</dbReference>
<comment type="caution">
    <text evidence="5">The sequence shown here is derived from an EMBL/GenBank/DDBJ whole genome shotgun (WGS) entry which is preliminary data.</text>
</comment>
<dbReference type="PANTHER" id="PTHR30024:SF47">
    <property type="entry name" value="TAURINE-BINDING PERIPLASMIC PROTEIN"/>
    <property type="match status" value="1"/>
</dbReference>
<organism evidence="5 6">
    <name type="scientific">Kibdelosporangium philippinense</name>
    <dbReference type="NCBI Taxonomy" id="211113"/>
    <lineage>
        <taxon>Bacteria</taxon>
        <taxon>Bacillati</taxon>
        <taxon>Actinomycetota</taxon>
        <taxon>Actinomycetes</taxon>
        <taxon>Pseudonocardiales</taxon>
        <taxon>Pseudonocardiaceae</taxon>
        <taxon>Kibdelosporangium</taxon>
    </lineage>
</organism>
<dbReference type="PANTHER" id="PTHR30024">
    <property type="entry name" value="ALIPHATIC SULFONATES-BINDING PROTEIN-RELATED"/>
    <property type="match status" value="1"/>
</dbReference>
<feature type="domain" description="SsuA/THI5-like" evidence="4">
    <location>
        <begin position="54"/>
        <end position="258"/>
    </location>
</feature>
<evidence type="ECO:0000256" key="1">
    <source>
        <dbReference type="ARBA" id="ARBA00004418"/>
    </source>
</evidence>
<evidence type="ECO:0000256" key="2">
    <source>
        <dbReference type="ARBA" id="ARBA00010742"/>
    </source>
</evidence>
<dbReference type="Gene3D" id="3.40.190.10">
    <property type="entry name" value="Periplasmic binding protein-like II"/>
    <property type="match status" value="2"/>
</dbReference>
<dbReference type="PROSITE" id="PS51257">
    <property type="entry name" value="PROKAR_LIPOPROTEIN"/>
    <property type="match status" value="1"/>
</dbReference>
<proteinExistence type="inferred from homology"/>
<keyword evidence="6" id="KW-1185">Reference proteome</keyword>
<accession>A0ABS8ZIY4</accession>
<keyword evidence="3" id="KW-0732">Signal</keyword>
<comment type="subcellular location">
    <subcellularLocation>
        <location evidence="1">Periplasm</location>
    </subcellularLocation>
</comment>
<reference evidence="5 6" key="1">
    <citation type="submission" date="2021-12" db="EMBL/GenBank/DDBJ databases">
        <title>Genome sequence of Kibdelosporangium philippinense ATCC 49844.</title>
        <authorList>
            <person name="Fedorov E.A."/>
            <person name="Omeragic M."/>
            <person name="Shalygina K.F."/>
            <person name="Maclea K.S."/>
        </authorList>
    </citation>
    <scope>NUCLEOTIDE SEQUENCE [LARGE SCALE GENOMIC DNA]</scope>
    <source>
        <strain evidence="5 6">ATCC 49844</strain>
    </source>
</reference>
<sequence>MPRLVRRLSAVALAAGLLMLTGCGLLGGASPDASPNDKVEKSTIRVGRLALVDAIPLHIAIDKGYFEAEGLKIELSTMGRGSDGVDKLAAGELDVGLTSYPQPLIAHTKGVAKLKVVADAVETTPDLILAVVKENGPITDARQLAGKKIAISSKRGISELVMTDQLTSMGVDPKAVSFISMPITDMPAALGRGDVAAAIIAQPPLEEAKQQGAMKLLDPFTGPTVSFPWSGWFATEQFVRDNPRTVDAFRRALSRGVTNVSDRNVLEQSAVKNLGTKEGTARMMTVPRFPSTTDPVRLQRVADLLAKYGEIPKVDSPQGVRAELDMRSMVLPPLPPALWATTTTGN</sequence>
<comment type="similarity">
    <text evidence="2">Belongs to the bacterial solute-binding protein SsuA/TauA family.</text>
</comment>
<dbReference type="SUPFAM" id="SSF53850">
    <property type="entry name" value="Periplasmic binding protein-like II"/>
    <property type="match status" value="1"/>
</dbReference>